<gene>
    <name evidence="1" type="ORF">BN1095_7380001</name>
</gene>
<sequence>MRWRTICTSACLIKRIADYGIWFDEFRRRFSDVRHQRYAVGGRDAGVADCVYDYYAGADAFHPFGTADRVRADKQAGQTA</sequence>
<reference evidence="1" key="1">
    <citation type="submission" date="2014-07" db="EMBL/GenBank/DDBJ databases">
        <authorList>
            <person name="Monot Marc"/>
        </authorList>
    </citation>
    <scope>NUCLEOTIDE SEQUENCE</scope>
    <source>
        <strain evidence="1">7032989</strain>
    </source>
</reference>
<dbReference type="AlphaFoldDB" id="A0A069B1K5"/>
<dbReference type="EMBL" id="LK933447">
    <property type="protein sequence ID" value="CDT76237.1"/>
    <property type="molecule type" value="Genomic_DNA"/>
</dbReference>
<protein>
    <submittedName>
        <fullName evidence="1">Uncharacterized protein</fullName>
    </submittedName>
</protein>
<evidence type="ECO:0000313" key="1">
    <source>
        <dbReference type="EMBL" id="CDT76237.1"/>
    </source>
</evidence>
<organism evidence="1">
    <name type="scientific">Clostridioides difficile</name>
    <name type="common">Peptoclostridium difficile</name>
    <dbReference type="NCBI Taxonomy" id="1496"/>
    <lineage>
        <taxon>Bacteria</taxon>
        <taxon>Bacillati</taxon>
        <taxon>Bacillota</taxon>
        <taxon>Clostridia</taxon>
        <taxon>Peptostreptococcales</taxon>
        <taxon>Peptostreptococcaceae</taxon>
        <taxon>Clostridioides</taxon>
    </lineage>
</organism>
<name>A0A069B1K5_CLODI</name>
<proteinExistence type="predicted"/>
<accession>A0A069B1K5</accession>